<comment type="caution">
    <text evidence="1">The sequence shown here is derived from an EMBL/GenBank/DDBJ whole genome shotgun (WGS) entry which is preliminary data.</text>
</comment>
<sequence length="118" mass="13378">MYLGLSMPCNLRRDFCLLYLSREMYSTYLSCGILPCSTGDDFCSQRAVLSPYPCVYMLAIPCLCHKEDVILYTQYFEEILQHPAVNMRQSNRGTVSPASCVSWQSNTLPNHFCLLAAS</sequence>
<evidence type="ECO:0000313" key="1">
    <source>
        <dbReference type="EMBL" id="GIX87356.1"/>
    </source>
</evidence>
<reference evidence="1 2" key="1">
    <citation type="submission" date="2021-06" db="EMBL/GenBank/DDBJ databases">
        <title>Caerostris extrusa draft genome.</title>
        <authorList>
            <person name="Kono N."/>
            <person name="Arakawa K."/>
        </authorList>
    </citation>
    <scope>NUCLEOTIDE SEQUENCE [LARGE SCALE GENOMIC DNA]</scope>
</reference>
<evidence type="ECO:0000313" key="2">
    <source>
        <dbReference type="Proteomes" id="UP001054945"/>
    </source>
</evidence>
<accession>A0AAV4NUS5</accession>
<dbReference type="Proteomes" id="UP001054945">
    <property type="component" value="Unassembled WGS sequence"/>
</dbReference>
<dbReference type="AlphaFoldDB" id="A0AAV4NUS5"/>
<proteinExistence type="predicted"/>
<gene>
    <name evidence="1" type="ORF">CEXT_321111</name>
</gene>
<organism evidence="1 2">
    <name type="scientific">Caerostris extrusa</name>
    <name type="common">Bark spider</name>
    <name type="synonym">Caerostris bankana</name>
    <dbReference type="NCBI Taxonomy" id="172846"/>
    <lineage>
        <taxon>Eukaryota</taxon>
        <taxon>Metazoa</taxon>
        <taxon>Ecdysozoa</taxon>
        <taxon>Arthropoda</taxon>
        <taxon>Chelicerata</taxon>
        <taxon>Arachnida</taxon>
        <taxon>Araneae</taxon>
        <taxon>Araneomorphae</taxon>
        <taxon>Entelegynae</taxon>
        <taxon>Araneoidea</taxon>
        <taxon>Araneidae</taxon>
        <taxon>Caerostris</taxon>
    </lineage>
</organism>
<name>A0AAV4NUS5_CAEEX</name>
<dbReference type="EMBL" id="BPLR01021227">
    <property type="protein sequence ID" value="GIX87356.1"/>
    <property type="molecule type" value="Genomic_DNA"/>
</dbReference>
<protein>
    <submittedName>
        <fullName evidence="1">Uncharacterized protein</fullName>
    </submittedName>
</protein>
<keyword evidence="2" id="KW-1185">Reference proteome</keyword>